<gene>
    <name evidence="1" type="ORF">B0I18_103110</name>
</gene>
<sequence length="151" mass="16480">MTIKRVSYFTFLVAITTIATVTSCNRAKAQGPGQEGHEITISHSADLAEAATVYGPEFTFELSKVLRDKGLQTGKFKIATRPTGSGDAITVYLIFDKDYKGTVSTSIFGLPVQLLTTAEPVIAYQPTATRYYAPLIDERAGIASRNRILRE</sequence>
<proteinExistence type="predicted"/>
<evidence type="ECO:0000313" key="2">
    <source>
        <dbReference type="Proteomes" id="UP000240572"/>
    </source>
</evidence>
<dbReference type="EMBL" id="PYGD01000003">
    <property type="protein sequence ID" value="PSK92533.1"/>
    <property type="molecule type" value="Genomic_DNA"/>
</dbReference>
<accession>A0A2P8D5N1</accession>
<reference evidence="1 2" key="1">
    <citation type="submission" date="2018-03" db="EMBL/GenBank/DDBJ databases">
        <title>Genomic Encyclopedia of Type Strains, Phase III (KMG-III): the genomes of soil and plant-associated and newly described type strains.</title>
        <authorList>
            <person name="Whitman W."/>
        </authorList>
    </citation>
    <scope>NUCLEOTIDE SEQUENCE [LARGE SCALE GENOMIC DNA]</scope>
    <source>
        <strain evidence="1 2">CGMCC 1.12700</strain>
    </source>
</reference>
<comment type="caution">
    <text evidence="1">The sequence shown here is derived from an EMBL/GenBank/DDBJ whole genome shotgun (WGS) entry which is preliminary data.</text>
</comment>
<evidence type="ECO:0000313" key="1">
    <source>
        <dbReference type="EMBL" id="PSK92533.1"/>
    </source>
</evidence>
<dbReference type="PROSITE" id="PS51257">
    <property type="entry name" value="PROKAR_LIPOPROTEIN"/>
    <property type="match status" value="1"/>
</dbReference>
<dbReference type="OrthoDB" id="9179901at2"/>
<dbReference type="AlphaFoldDB" id="A0A2P8D5N1"/>
<name>A0A2P8D5N1_9BACT</name>
<protein>
    <submittedName>
        <fullName evidence="1">Uncharacterized protein</fullName>
    </submittedName>
</protein>
<keyword evidence="2" id="KW-1185">Reference proteome</keyword>
<organism evidence="1 2">
    <name type="scientific">Taibaiella chishuiensis</name>
    <dbReference type="NCBI Taxonomy" id="1434707"/>
    <lineage>
        <taxon>Bacteria</taxon>
        <taxon>Pseudomonadati</taxon>
        <taxon>Bacteroidota</taxon>
        <taxon>Chitinophagia</taxon>
        <taxon>Chitinophagales</taxon>
        <taxon>Chitinophagaceae</taxon>
        <taxon>Taibaiella</taxon>
    </lineage>
</organism>
<dbReference type="Proteomes" id="UP000240572">
    <property type="component" value="Unassembled WGS sequence"/>
</dbReference>